<dbReference type="GO" id="GO:0016491">
    <property type="term" value="F:oxidoreductase activity"/>
    <property type="evidence" value="ECO:0007669"/>
    <property type="project" value="InterPro"/>
</dbReference>
<dbReference type="Pfam" id="PF01323">
    <property type="entry name" value="DSBA"/>
    <property type="match status" value="1"/>
</dbReference>
<dbReference type="STRING" id="1458461.BN1012_Phect2088"/>
<dbReference type="HOGENOM" id="CLU_617856_0_0_5"/>
<dbReference type="AlphaFoldDB" id="X5MNQ2"/>
<accession>X5MNQ2</accession>
<evidence type="ECO:0000313" key="3">
    <source>
        <dbReference type="Proteomes" id="UP000032160"/>
    </source>
</evidence>
<evidence type="ECO:0000259" key="1">
    <source>
        <dbReference type="Pfam" id="PF01323"/>
    </source>
</evidence>
<feature type="domain" description="DSBA-like thioredoxin" evidence="1">
    <location>
        <begin position="252"/>
        <end position="443"/>
    </location>
</feature>
<dbReference type="InterPro" id="IPR051924">
    <property type="entry name" value="GST_Kappa/NadH"/>
</dbReference>
<protein>
    <submittedName>
        <fullName evidence="2">2-hydroxychromene-2-carboxylate dehydrogenase,putative</fullName>
    </submittedName>
</protein>
<keyword evidence="3" id="KW-1185">Reference proteome</keyword>
<organism evidence="2 3">
    <name type="scientific">Candidatus Phaeomarinibacter ectocarpi</name>
    <dbReference type="NCBI Taxonomy" id="1458461"/>
    <lineage>
        <taxon>Bacteria</taxon>
        <taxon>Pseudomonadati</taxon>
        <taxon>Pseudomonadota</taxon>
        <taxon>Alphaproteobacteria</taxon>
        <taxon>Hyphomicrobiales</taxon>
        <taxon>Parvibaculaceae</taxon>
        <taxon>Candidatus Phaeomarinibacter</taxon>
    </lineage>
</organism>
<dbReference type="SUPFAM" id="SSF52833">
    <property type="entry name" value="Thioredoxin-like"/>
    <property type="match status" value="2"/>
</dbReference>
<reference evidence="2 3" key="1">
    <citation type="journal article" date="2014" name="Front. Genet.">
        <title>Genome and metabolic network of "Candidatus Phaeomarinobacter ectocarpi" Ec32, a new candidate genus of Alphaproteobacteria frequently associated with brown algae.</title>
        <authorList>
            <person name="Dittami S.M."/>
            <person name="Barbeyron T."/>
            <person name="Boyen C."/>
            <person name="Cambefort J."/>
            <person name="Collet G."/>
            <person name="Delage L."/>
            <person name="Gobet A."/>
            <person name="Groisillier A."/>
            <person name="Leblanc C."/>
            <person name="Michel G."/>
            <person name="Scornet D."/>
            <person name="Siegel A."/>
            <person name="Tapia J.E."/>
            <person name="Tonon T."/>
        </authorList>
    </citation>
    <scope>NUCLEOTIDE SEQUENCE [LARGE SCALE GENOMIC DNA]</scope>
    <source>
        <strain evidence="2 3">Ec32</strain>
    </source>
</reference>
<dbReference type="PANTHER" id="PTHR42943">
    <property type="entry name" value="GLUTATHIONE S-TRANSFERASE KAPPA"/>
    <property type="match status" value="1"/>
</dbReference>
<dbReference type="Gene3D" id="3.40.30.10">
    <property type="entry name" value="Glutaredoxin"/>
    <property type="match status" value="2"/>
</dbReference>
<dbReference type="InterPro" id="IPR036249">
    <property type="entry name" value="Thioredoxin-like_sf"/>
</dbReference>
<sequence>MLEPEKNPNPSLMVDPPAWFRWGMRWQLDAVTNVKRVLKRRGKVEAQRQKSGAPHVVEYFHQLDDPYSHLTAQVLARFAEKYDVTVVPHLIRASGGRNQPEFEKLAVWARRDAQLIAPHLGLDFPAEAATRPDASAQQKTGEMLAGLSAPDFIQHLKDASDALWRNDASGLTAAKSGSLNKALDDGSNRLAKLGHYSGAMFYYGGEWYWGVDRLFHLEDRLASLGLARQGATQHLVPRPAINVSGVDASKLTLDFYPSLNSPYTSIIYDLTIDLKNTCGIRFNHKPVLPMIMRGVPATRAKGTYIVFDTKREADFLGVPFGPMVTPIGTPTRRLYSLLPWAIEQGKDEALLSAGLKQAFSEGVGLHTDNKMRRAVERAGLDWAHARTIIGNDDWKPLVERNQDEMVEGLGLWGVPSYRLSGPDGEPDMAVWGQDRLWLIAAEIKRRAAL</sequence>
<proteinExistence type="predicted"/>
<dbReference type="OrthoDB" id="5244108at2"/>
<name>X5MNQ2_9HYPH</name>
<dbReference type="PANTHER" id="PTHR42943:SF2">
    <property type="entry name" value="GLUTATHIONE S-TRANSFERASE KAPPA 1"/>
    <property type="match status" value="1"/>
</dbReference>
<dbReference type="RefSeq" id="WP_043948399.1">
    <property type="nucleotide sequence ID" value="NZ_HG966617.1"/>
</dbReference>
<dbReference type="Proteomes" id="UP000032160">
    <property type="component" value="Chromosome I"/>
</dbReference>
<gene>
    <name evidence="2" type="ORF">BN1012_Phect2088</name>
</gene>
<evidence type="ECO:0000313" key="2">
    <source>
        <dbReference type="EMBL" id="CDO60301.1"/>
    </source>
</evidence>
<dbReference type="EMBL" id="HG966617">
    <property type="protein sequence ID" value="CDO60301.1"/>
    <property type="molecule type" value="Genomic_DNA"/>
</dbReference>
<dbReference type="InterPro" id="IPR001853">
    <property type="entry name" value="DSBA-like_thioredoxin_dom"/>
</dbReference>
<dbReference type="KEGG" id="pect:BN1012_Phect2088"/>